<evidence type="ECO:0000313" key="3">
    <source>
        <dbReference type="Proteomes" id="UP000023152"/>
    </source>
</evidence>
<keyword evidence="1" id="KW-1133">Transmembrane helix</keyword>
<proteinExistence type="predicted"/>
<accession>X6M1L6</accession>
<gene>
    <name evidence="2" type="ORF">RFI_30084</name>
</gene>
<keyword evidence="1" id="KW-0472">Membrane</keyword>
<keyword evidence="3" id="KW-1185">Reference proteome</keyword>
<reference evidence="2 3" key="1">
    <citation type="journal article" date="2013" name="Curr. Biol.">
        <title>The Genome of the Foraminiferan Reticulomyxa filosa.</title>
        <authorList>
            <person name="Glockner G."/>
            <person name="Hulsmann N."/>
            <person name="Schleicher M."/>
            <person name="Noegel A.A."/>
            <person name="Eichinger L."/>
            <person name="Gallinger C."/>
            <person name="Pawlowski J."/>
            <person name="Sierra R."/>
            <person name="Euteneuer U."/>
            <person name="Pillet L."/>
            <person name="Moustafa A."/>
            <person name="Platzer M."/>
            <person name="Groth M."/>
            <person name="Szafranski K."/>
            <person name="Schliwa M."/>
        </authorList>
    </citation>
    <scope>NUCLEOTIDE SEQUENCE [LARGE SCALE GENOMIC DNA]</scope>
</reference>
<dbReference type="AlphaFoldDB" id="X6M1L6"/>
<evidence type="ECO:0000313" key="2">
    <source>
        <dbReference type="EMBL" id="ETO07307.1"/>
    </source>
</evidence>
<evidence type="ECO:0000256" key="1">
    <source>
        <dbReference type="SAM" id="Phobius"/>
    </source>
</evidence>
<comment type="caution">
    <text evidence="2">The sequence shown here is derived from an EMBL/GenBank/DDBJ whole genome shotgun (WGS) entry which is preliminary data.</text>
</comment>
<sequence>MKKENTIKISSCENDKNNCNYLKNNFERFYGMQLSSDEFKQDKSMDININLLLLIQNTITEKLLNLCYKKSFIFFLKNEHHKFVKLYDKRFQINVYIEHLCSFCCVMNKKKYYTFWKKTQLSSYGSKVISYSHDKNIGVIILHSFFMIKQFNYGIALFSTLIFFPFLTKSNSEEKIE</sequence>
<dbReference type="EMBL" id="ASPP01026271">
    <property type="protein sequence ID" value="ETO07307.1"/>
    <property type="molecule type" value="Genomic_DNA"/>
</dbReference>
<organism evidence="2 3">
    <name type="scientific">Reticulomyxa filosa</name>
    <dbReference type="NCBI Taxonomy" id="46433"/>
    <lineage>
        <taxon>Eukaryota</taxon>
        <taxon>Sar</taxon>
        <taxon>Rhizaria</taxon>
        <taxon>Retaria</taxon>
        <taxon>Foraminifera</taxon>
        <taxon>Monothalamids</taxon>
        <taxon>Reticulomyxidae</taxon>
        <taxon>Reticulomyxa</taxon>
    </lineage>
</organism>
<keyword evidence="1" id="KW-0812">Transmembrane</keyword>
<protein>
    <submittedName>
        <fullName evidence="2">Uncharacterized protein</fullName>
    </submittedName>
</protein>
<dbReference type="Proteomes" id="UP000023152">
    <property type="component" value="Unassembled WGS sequence"/>
</dbReference>
<feature type="transmembrane region" description="Helical" evidence="1">
    <location>
        <begin position="151"/>
        <end position="168"/>
    </location>
</feature>
<name>X6M1L6_RETFI</name>